<name>A0ABQ6H6V2_9GAMM</name>
<protein>
    <submittedName>
        <fullName evidence="1">Uncharacterized protein</fullName>
    </submittedName>
</protein>
<dbReference type="EMBL" id="BSSU01000009">
    <property type="protein sequence ID" value="GLX82480.1"/>
    <property type="molecule type" value="Genomic_DNA"/>
</dbReference>
<proteinExistence type="predicted"/>
<accession>A0ABQ6H6V2</accession>
<evidence type="ECO:0000313" key="2">
    <source>
        <dbReference type="Proteomes" id="UP001157133"/>
    </source>
</evidence>
<dbReference type="Proteomes" id="UP001157133">
    <property type="component" value="Unassembled WGS sequence"/>
</dbReference>
<organism evidence="1 2">
    <name type="scientific">Thalassotalea eurytherma</name>
    <dbReference type="NCBI Taxonomy" id="1144278"/>
    <lineage>
        <taxon>Bacteria</taxon>
        <taxon>Pseudomonadati</taxon>
        <taxon>Pseudomonadota</taxon>
        <taxon>Gammaproteobacteria</taxon>
        <taxon>Alteromonadales</taxon>
        <taxon>Colwelliaceae</taxon>
        <taxon>Thalassotalea</taxon>
    </lineage>
</organism>
<keyword evidence="2" id="KW-1185">Reference proteome</keyword>
<comment type="caution">
    <text evidence="1">The sequence shown here is derived from an EMBL/GenBank/DDBJ whole genome shotgun (WGS) entry which is preliminary data.</text>
</comment>
<gene>
    <name evidence="1" type="ORF">theurythT_19320</name>
</gene>
<dbReference type="RefSeq" id="WP_284207848.1">
    <property type="nucleotide sequence ID" value="NZ_BSSU01000009.1"/>
</dbReference>
<evidence type="ECO:0000313" key="1">
    <source>
        <dbReference type="EMBL" id="GLX82480.1"/>
    </source>
</evidence>
<reference evidence="1 2" key="1">
    <citation type="submission" date="2023-03" db="EMBL/GenBank/DDBJ databases">
        <title>Draft genome sequence of Thalassotalea eurytherma JCM 18482T.</title>
        <authorList>
            <person name="Sawabe T."/>
        </authorList>
    </citation>
    <scope>NUCLEOTIDE SEQUENCE [LARGE SCALE GENOMIC DNA]</scope>
    <source>
        <strain evidence="1 2">JCM 18482</strain>
    </source>
</reference>
<sequence>MASLLNYGLGSLYTNSKFGSGSNQQPSKNISQLMQATGTAIGKLKNDYRLGGSDKASSAHKIYQKQKVSIQREIDAMQSQLELNKSLLLKEIDKAHAFAEDSAVKVLLAQEVRDTQDQLSLVKSDPMYAQVVALMPSSFLKIDDKSKTNLLNAANAAHWPELVKISDDLAHDERQIKGVEKLMAEFKQEIQSDLNILFDLNESLPNYDLEELVKQSELDVQ</sequence>